<feature type="domain" description="AAA+ ATPase" evidence="1">
    <location>
        <begin position="42"/>
        <end position="205"/>
    </location>
</feature>
<dbReference type="RefSeq" id="WP_264715776.1">
    <property type="nucleotide sequence ID" value="NZ_JAPDNT010000026.1"/>
</dbReference>
<name>A0AA41YUQ0_9PROT</name>
<comment type="caution">
    <text evidence="2">The sequence shown here is derived from an EMBL/GenBank/DDBJ whole genome shotgun (WGS) entry which is preliminary data.</text>
</comment>
<evidence type="ECO:0000259" key="1">
    <source>
        <dbReference type="SMART" id="SM00382"/>
    </source>
</evidence>
<dbReference type="Gene3D" id="3.40.50.300">
    <property type="entry name" value="P-loop containing nucleotide triphosphate hydrolases"/>
    <property type="match status" value="1"/>
</dbReference>
<dbReference type="CDD" id="cd00009">
    <property type="entry name" value="AAA"/>
    <property type="match status" value="1"/>
</dbReference>
<dbReference type="GO" id="GO:0016887">
    <property type="term" value="F:ATP hydrolysis activity"/>
    <property type="evidence" value="ECO:0007669"/>
    <property type="project" value="InterPro"/>
</dbReference>
<accession>A0AA41YUQ0</accession>
<evidence type="ECO:0000313" key="3">
    <source>
        <dbReference type="Proteomes" id="UP001165679"/>
    </source>
</evidence>
<dbReference type="InterPro" id="IPR027417">
    <property type="entry name" value="P-loop_NTPase"/>
</dbReference>
<dbReference type="EMBL" id="JAPDNT010000026">
    <property type="protein sequence ID" value="MCW3476918.1"/>
    <property type="molecule type" value="Genomic_DNA"/>
</dbReference>
<proteinExistence type="predicted"/>
<organism evidence="2 3">
    <name type="scientific">Limobrevibacterium gyesilva</name>
    <dbReference type="NCBI Taxonomy" id="2991712"/>
    <lineage>
        <taxon>Bacteria</taxon>
        <taxon>Pseudomonadati</taxon>
        <taxon>Pseudomonadota</taxon>
        <taxon>Alphaproteobacteria</taxon>
        <taxon>Acetobacterales</taxon>
        <taxon>Acetobacteraceae</taxon>
        <taxon>Limobrevibacterium</taxon>
    </lineage>
</organism>
<gene>
    <name evidence="2" type="ORF">OL599_20330</name>
</gene>
<dbReference type="Proteomes" id="UP001165679">
    <property type="component" value="Unassembled WGS sequence"/>
</dbReference>
<dbReference type="NCBIfam" id="TIGR03015">
    <property type="entry name" value="pepcterm_ATPase"/>
    <property type="match status" value="1"/>
</dbReference>
<reference evidence="2" key="1">
    <citation type="submission" date="2022-09" db="EMBL/GenBank/DDBJ databases">
        <title>Rhodovastum sp. nov. RN2-1 isolated from soil in Seongnam, South Korea.</title>
        <authorList>
            <person name="Le N.T."/>
        </authorList>
    </citation>
    <scope>NUCLEOTIDE SEQUENCE</scope>
    <source>
        <strain evidence="2">RN2-1</strain>
    </source>
</reference>
<dbReference type="PANTHER" id="PTHR35894">
    <property type="entry name" value="GENERAL SECRETION PATHWAY PROTEIN A-RELATED"/>
    <property type="match status" value="1"/>
</dbReference>
<reference evidence="2" key="2">
    <citation type="submission" date="2022-10" db="EMBL/GenBank/DDBJ databases">
        <authorList>
            <person name="Trinh H.N."/>
        </authorList>
    </citation>
    <scope>NUCLEOTIDE SEQUENCE</scope>
    <source>
        <strain evidence="2">RN2-1</strain>
    </source>
</reference>
<dbReference type="Pfam" id="PF13401">
    <property type="entry name" value="AAA_22"/>
    <property type="match status" value="1"/>
</dbReference>
<dbReference type="InterPro" id="IPR003593">
    <property type="entry name" value="AAA+_ATPase"/>
</dbReference>
<dbReference type="SUPFAM" id="SSF52540">
    <property type="entry name" value="P-loop containing nucleoside triphosphate hydrolases"/>
    <property type="match status" value="1"/>
</dbReference>
<keyword evidence="3" id="KW-1185">Reference proteome</keyword>
<dbReference type="PANTHER" id="PTHR35894:SF1">
    <property type="entry name" value="PHOSPHORIBULOKINASE _ URIDINE KINASE FAMILY"/>
    <property type="match status" value="1"/>
</dbReference>
<dbReference type="InterPro" id="IPR049945">
    <property type="entry name" value="AAA_22"/>
</dbReference>
<dbReference type="InterPro" id="IPR017466">
    <property type="entry name" value="XrtA-assoc_ATPase-like"/>
</dbReference>
<protein>
    <submittedName>
        <fullName evidence="2">XrtA-associated ATPase</fullName>
    </submittedName>
</protein>
<dbReference type="SMART" id="SM00382">
    <property type="entry name" value="AAA"/>
    <property type="match status" value="1"/>
</dbReference>
<sequence>MYEKFYDFTGMPFQLTPDSRFFYGSKGHSRAIAHLIYGLSQGEGFIIVTGEVGAGKTTLVERLWSELDRETYTLARINTTQVSGEDLFRLTMNAFGINSAGLDKATLLRDFEDMLRAYAAGGRRCLLVVDEAQNLSLQALEELRMLSNVSVEGHASLQTILLGQPQFRRKLASPDLDQLRQRVLASYHLGPLSDEETRAYIEYRLNAVGWHGNPAWTDGAFTAVYRYTGGIPRRINRLCSRVLLYGALEESTTITGPMVDNTANELQHDLEGLPAAQARAPGDDLASQIGAAIGASASDGDERGHSYADLAHRVQVLEETVARRERVFQRLIDVFSGFNATRR</sequence>
<dbReference type="AlphaFoldDB" id="A0AA41YUQ0"/>
<dbReference type="InterPro" id="IPR052026">
    <property type="entry name" value="ExeA_AAA_ATPase_DNA-bind"/>
</dbReference>
<evidence type="ECO:0000313" key="2">
    <source>
        <dbReference type="EMBL" id="MCW3476918.1"/>
    </source>
</evidence>